<dbReference type="EMBL" id="LQPE01000163">
    <property type="protein sequence ID" value="ORV98027.1"/>
    <property type="molecule type" value="Genomic_DNA"/>
</dbReference>
<dbReference type="Pfam" id="PF02575">
    <property type="entry name" value="YbaB_DNA_bd"/>
    <property type="match status" value="1"/>
</dbReference>
<dbReference type="Proteomes" id="UP000193487">
    <property type="component" value="Unassembled WGS sequence"/>
</dbReference>
<gene>
    <name evidence="1" type="ORF">AWC14_13860</name>
</gene>
<dbReference type="GO" id="GO:0003677">
    <property type="term" value="F:DNA binding"/>
    <property type="evidence" value="ECO:0007669"/>
    <property type="project" value="UniProtKB-KW"/>
</dbReference>
<reference evidence="1 2" key="1">
    <citation type="submission" date="2016-01" db="EMBL/GenBank/DDBJ databases">
        <title>The new phylogeny of the genus Mycobacterium.</title>
        <authorList>
            <person name="Tarcisio F."/>
            <person name="Conor M."/>
            <person name="Antonella G."/>
            <person name="Elisabetta G."/>
            <person name="Giulia F.S."/>
            <person name="Sara T."/>
            <person name="Anna F."/>
            <person name="Clotilde B."/>
            <person name="Roberto B."/>
            <person name="Veronica D.S."/>
            <person name="Fabio R."/>
            <person name="Monica P."/>
            <person name="Olivier J."/>
            <person name="Enrico T."/>
            <person name="Nicola S."/>
        </authorList>
    </citation>
    <scope>NUCLEOTIDE SEQUENCE [LARGE SCALE GENOMIC DNA]</scope>
    <source>
        <strain evidence="1 2">DSM 45166</strain>
    </source>
</reference>
<comment type="caution">
    <text evidence="1">The sequence shown here is derived from an EMBL/GenBank/DDBJ whole genome shotgun (WGS) entry which is preliminary data.</text>
</comment>
<evidence type="ECO:0000313" key="2">
    <source>
        <dbReference type="Proteomes" id="UP000193487"/>
    </source>
</evidence>
<dbReference type="OrthoDB" id="4741720at2"/>
<sequence>MVHEMHPEVAAALKDAQSLIQIMDDQLYKMRSTTFTGCDEYKSVEVTLNGHHQLLSVVISDGLLRLGAETVEQRLNEAVRNANNAATESIMVDQERLEDLIAEAVNDWQ</sequence>
<dbReference type="SUPFAM" id="SSF82607">
    <property type="entry name" value="YbaB-like"/>
    <property type="match status" value="1"/>
</dbReference>
<proteinExistence type="predicted"/>
<dbReference type="InterPro" id="IPR004401">
    <property type="entry name" value="YbaB/EbfC"/>
</dbReference>
<accession>A0A1X1XGK1</accession>
<keyword evidence="1" id="KW-0238">DNA-binding</keyword>
<name>A0A1X1XGK1_9MYCO</name>
<dbReference type="InterPro" id="IPR036894">
    <property type="entry name" value="YbaB-like_sf"/>
</dbReference>
<keyword evidence="2" id="KW-1185">Reference proteome</keyword>
<dbReference type="Gene3D" id="3.30.1310.10">
    <property type="entry name" value="Nucleoid-associated protein YbaB-like domain"/>
    <property type="match status" value="1"/>
</dbReference>
<organism evidence="1 2">
    <name type="scientific">Mycobacterium kyorinense</name>
    <dbReference type="NCBI Taxonomy" id="487514"/>
    <lineage>
        <taxon>Bacteria</taxon>
        <taxon>Bacillati</taxon>
        <taxon>Actinomycetota</taxon>
        <taxon>Actinomycetes</taxon>
        <taxon>Mycobacteriales</taxon>
        <taxon>Mycobacteriaceae</taxon>
        <taxon>Mycobacterium</taxon>
    </lineage>
</organism>
<dbReference type="RefSeq" id="WP_045384999.1">
    <property type="nucleotide sequence ID" value="NZ_BBKA01000146.1"/>
</dbReference>
<evidence type="ECO:0000313" key="1">
    <source>
        <dbReference type="EMBL" id="ORV98027.1"/>
    </source>
</evidence>
<protein>
    <submittedName>
        <fullName evidence="1">DNA-binding protein</fullName>
    </submittedName>
</protein>
<dbReference type="AlphaFoldDB" id="A0A1X1XGK1"/>